<sequence length="844" mass="96201">MSNKTTQYFNQENVILIDWVNSLSIPSCLLVSNSNDLKGGCALCDIAAQILNKIPFQNIYRDQALPEHKAIHNLRVLIKEIKGILPESLRNLTAELLYQDDSKIFALLKWFVRVLDMPFYDKLRSIFRRIQTEGRESEMTDRPRISESNERITTPSLSTVKPTLGVNKQLMSTYEDLKMKNLNQVLNSTDDRPNQVSKRLFEPLAYKGTNLVSLLKDLHVIDANSSDGDFMNLCTNGVLFGDLVNVLEGREEKVKGINRKTRTPTDKAANISKALKYLRGMSKMDSTYLWSEKEILAGNIEVILGLIYQILTFYRRIPRNEQQLLVPRTPREPKHDFEPILTRNSDVLSSSKSVKKLNREYPSLLVTPTYENIHTAPIMITQEIIDRTIDWLVSLELGHLISTQSREFTTDNLRNGVLFCELASIITKIPNLVKYKTPRTLAEAKENIEIAFNTLREVAREVPVSFFYQAENVIKGDINAIWGLLCHLMLSYPNLLPISPNIAELPYFPLQIQELEASLLDWIMSLGVVDRNNAPSTFQELIPDLISGVLLCDLVSRILEKPITGIFRSPKTEQLALSNIKRALAPLRIERRMSLKYVFSEAEILKGNLGVILGLLEDLRRFSDGLPPRKRGTNYHSNGPYLGSALSRSTSAQKLNQSKLLTNVEDSPMVSPIYSPRFYLSKETAGSQSRRLLSTERSALSIFKSLNSSSEEAKYQCPEGFSWLEHLNIKLPENLNLEADNIQEFRTGLFLCEIISKLERNPIEGMHYKVSSQAACRHNIAKAFQILRTKPSFPSELYFCEDFVYCGDAKTIRKVLRAIYKVYRRTISNFISFSRRKNSKLAVE</sequence>
<name>A0AAU9JJR8_9CILI</name>
<dbReference type="InterPro" id="IPR001715">
    <property type="entry name" value="CH_dom"/>
</dbReference>
<evidence type="ECO:0000313" key="3">
    <source>
        <dbReference type="Proteomes" id="UP001162131"/>
    </source>
</evidence>
<evidence type="ECO:0000259" key="1">
    <source>
        <dbReference type="PROSITE" id="PS50021"/>
    </source>
</evidence>
<dbReference type="PROSITE" id="PS50021">
    <property type="entry name" value="CH"/>
    <property type="match status" value="2"/>
</dbReference>
<dbReference type="Pfam" id="PF00307">
    <property type="entry name" value="CH"/>
    <property type="match status" value="1"/>
</dbReference>
<protein>
    <recommendedName>
        <fullName evidence="1">Calponin-homology (CH) domain-containing protein</fullName>
    </recommendedName>
</protein>
<dbReference type="Proteomes" id="UP001162131">
    <property type="component" value="Unassembled WGS sequence"/>
</dbReference>
<dbReference type="Gene3D" id="1.10.418.10">
    <property type="entry name" value="Calponin-like domain"/>
    <property type="match status" value="4"/>
</dbReference>
<evidence type="ECO:0000313" key="2">
    <source>
        <dbReference type="EMBL" id="CAG9321960.1"/>
    </source>
</evidence>
<proteinExistence type="predicted"/>
<gene>
    <name evidence="2" type="ORF">BSTOLATCC_MIC30344</name>
</gene>
<accession>A0AAU9JJR8</accession>
<dbReference type="SUPFAM" id="SSF47576">
    <property type="entry name" value="Calponin-homology domain, CH-domain"/>
    <property type="match status" value="2"/>
</dbReference>
<feature type="domain" description="Calponin-homology (CH)" evidence="1">
    <location>
        <begin position="382"/>
        <end position="493"/>
    </location>
</feature>
<organism evidence="2 3">
    <name type="scientific">Blepharisma stoltei</name>
    <dbReference type="NCBI Taxonomy" id="1481888"/>
    <lineage>
        <taxon>Eukaryota</taxon>
        <taxon>Sar</taxon>
        <taxon>Alveolata</taxon>
        <taxon>Ciliophora</taxon>
        <taxon>Postciliodesmatophora</taxon>
        <taxon>Heterotrichea</taxon>
        <taxon>Heterotrichida</taxon>
        <taxon>Blepharismidae</taxon>
        <taxon>Blepharisma</taxon>
    </lineage>
</organism>
<dbReference type="InterPro" id="IPR036872">
    <property type="entry name" value="CH_dom_sf"/>
</dbReference>
<reference evidence="2" key="1">
    <citation type="submission" date="2021-09" db="EMBL/GenBank/DDBJ databases">
        <authorList>
            <consortium name="AG Swart"/>
            <person name="Singh M."/>
            <person name="Singh A."/>
            <person name="Seah K."/>
            <person name="Emmerich C."/>
        </authorList>
    </citation>
    <scope>NUCLEOTIDE SEQUENCE</scope>
    <source>
        <strain evidence="2">ATCC30299</strain>
    </source>
</reference>
<feature type="domain" description="Calponin-homology (CH)" evidence="1">
    <location>
        <begin position="513"/>
        <end position="624"/>
    </location>
</feature>
<comment type="caution">
    <text evidence="2">The sequence shown here is derived from an EMBL/GenBank/DDBJ whole genome shotgun (WGS) entry which is preliminary data.</text>
</comment>
<keyword evidence="3" id="KW-1185">Reference proteome</keyword>
<dbReference type="EMBL" id="CAJZBQ010000030">
    <property type="protein sequence ID" value="CAG9321960.1"/>
    <property type="molecule type" value="Genomic_DNA"/>
</dbReference>
<dbReference type="CDD" id="cd00014">
    <property type="entry name" value="CH_SF"/>
    <property type="match status" value="3"/>
</dbReference>
<dbReference type="AlphaFoldDB" id="A0AAU9JJR8"/>